<proteinExistence type="inferred from homology"/>
<dbReference type="GO" id="GO:0006696">
    <property type="term" value="P:ergosterol biosynthetic process"/>
    <property type="evidence" value="ECO:0007669"/>
    <property type="project" value="TreeGrafter"/>
</dbReference>
<evidence type="ECO:0000256" key="1">
    <source>
        <dbReference type="ARBA" id="ARBA00023002"/>
    </source>
</evidence>
<feature type="domain" description="3-beta hydroxysteroid dehydrogenase/isomerase" evidence="4">
    <location>
        <begin position="78"/>
        <end position="361"/>
    </location>
</feature>
<dbReference type="GO" id="GO:0005783">
    <property type="term" value="C:endoplasmic reticulum"/>
    <property type="evidence" value="ECO:0007669"/>
    <property type="project" value="TreeGrafter"/>
</dbReference>
<dbReference type="OMA" id="HDQFFGN"/>
<dbReference type="PANTHER" id="PTHR10366">
    <property type="entry name" value="NAD DEPENDENT EPIMERASE/DEHYDRATASE"/>
    <property type="match status" value="1"/>
</dbReference>
<evidence type="ECO:0000256" key="3">
    <source>
        <dbReference type="SAM" id="Phobius"/>
    </source>
</evidence>
<keyword evidence="1" id="KW-0560">Oxidoreductase</keyword>
<evidence type="ECO:0000259" key="4">
    <source>
        <dbReference type="Pfam" id="PF01073"/>
    </source>
</evidence>
<dbReference type="EMBL" id="NMPR01000186">
    <property type="protein sequence ID" value="KAA8628401.1"/>
    <property type="molecule type" value="Genomic_DNA"/>
</dbReference>
<keyword evidence="3" id="KW-1133">Transmembrane helix</keyword>
<dbReference type="VEuPathDB" id="FungiDB:SMAC_04938"/>
<dbReference type="Gene3D" id="3.40.50.720">
    <property type="entry name" value="NAD(P)-binding Rossmann-like Domain"/>
    <property type="match status" value="1"/>
</dbReference>
<accession>A0A8S8ZI22</accession>
<sequence length="483" mass="52239">MTEGLSLWSLGLAVIVVGALWIYGVNRTMMTVPPEAQKLSPDSNRWSKELMRETYERVKKNPIDIKKHLPPKLDRRYIVVGGSGLVGGDIVAHLLARGQSPEGIRIVDFAPLRRPDILGVASNVDVIKTDITSPNSVKAAFSKPWPASVAGLPLTVYHTAAVIRPGERSLQTYDRVARVNVGGTANVLAGAKEAGADIFIATSSSSVAVKPMKFWKWPLPSLASNYVQVFNEDDFDQPLKAHDEFFGNYARAKAEAERLVCAANQEGFRTGVVRPGNGIFGDVENDVTFGPTLKAGDIVSWTPHVSQNWISSRNVSIAHLQFEAALNPSVRAVPPPCAGRPLLVTDPCPPITFRDFYSTVSTLSVTPVTETYPPPVLMLILAYAIEGWANLIINFPILTKLFGWKEPTGDLAMLQPAVFTVSAYTICDDSRARKSVEEGGIGYTGVTDTLTGFCEQMAVWNARVERGEAGPLKGKGAAAPVVA</sequence>
<feature type="transmembrane region" description="Helical" evidence="3">
    <location>
        <begin position="6"/>
        <end position="25"/>
    </location>
</feature>
<comment type="similarity">
    <text evidence="2">Belongs to the NAD(P)-dependent epimerase/dehydratase family. Dihydroflavonol-4-reductase subfamily.</text>
</comment>
<comment type="caution">
    <text evidence="5">The sequence shown here is derived from an EMBL/GenBank/DDBJ whole genome shotgun (WGS) entry which is preliminary data.</text>
</comment>
<protein>
    <recommendedName>
        <fullName evidence="4">3-beta hydroxysteroid dehydrogenase/isomerase domain-containing protein</fullName>
    </recommendedName>
</protein>
<reference evidence="5 6" key="1">
    <citation type="submission" date="2017-07" db="EMBL/GenBank/DDBJ databases">
        <title>Genome sequence of the Sordaria macrospora wild type strain R19027.</title>
        <authorList>
            <person name="Nowrousian M."/>
            <person name="Teichert I."/>
            <person name="Kueck U."/>
        </authorList>
    </citation>
    <scope>NUCLEOTIDE SEQUENCE [LARGE SCALE GENOMIC DNA]</scope>
    <source>
        <strain evidence="5 6">R19027</strain>
        <tissue evidence="5">Mycelium</tissue>
    </source>
</reference>
<keyword evidence="3" id="KW-0812">Transmembrane</keyword>
<dbReference type="GO" id="GO:0000252">
    <property type="term" value="F:3-beta-hydroxysteroid dehydrogenase [NAD(P)+]/C4-decarboxylase activity"/>
    <property type="evidence" value="ECO:0007669"/>
    <property type="project" value="TreeGrafter"/>
</dbReference>
<keyword evidence="3" id="KW-0472">Membrane</keyword>
<evidence type="ECO:0000313" key="6">
    <source>
        <dbReference type="Proteomes" id="UP000433876"/>
    </source>
</evidence>
<gene>
    <name evidence="5" type="ORF">SMACR_04938</name>
</gene>
<dbReference type="InterPro" id="IPR050425">
    <property type="entry name" value="NAD(P)_dehydrat-like"/>
</dbReference>
<evidence type="ECO:0000256" key="2">
    <source>
        <dbReference type="ARBA" id="ARBA00023445"/>
    </source>
</evidence>
<dbReference type="Pfam" id="PF01073">
    <property type="entry name" value="3Beta_HSD"/>
    <property type="match status" value="1"/>
</dbReference>
<dbReference type="InterPro" id="IPR002225">
    <property type="entry name" value="3Beta_OHSteriod_DH/Estase"/>
</dbReference>
<evidence type="ECO:0000313" key="5">
    <source>
        <dbReference type="EMBL" id="KAA8628401.1"/>
    </source>
</evidence>
<dbReference type="Proteomes" id="UP000433876">
    <property type="component" value="Unassembled WGS sequence"/>
</dbReference>
<dbReference type="InterPro" id="IPR036291">
    <property type="entry name" value="NAD(P)-bd_dom_sf"/>
</dbReference>
<dbReference type="AlphaFoldDB" id="A0A8S8ZI22"/>
<organism evidence="5 6">
    <name type="scientific">Sordaria macrospora</name>
    <dbReference type="NCBI Taxonomy" id="5147"/>
    <lineage>
        <taxon>Eukaryota</taxon>
        <taxon>Fungi</taxon>
        <taxon>Dikarya</taxon>
        <taxon>Ascomycota</taxon>
        <taxon>Pezizomycotina</taxon>
        <taxon>Sordariomycetes</taxon>
        <taxon>Sordariomycetidae</taxon>
        <taxon>Sordariales</taxon>
        <taxon>Sordariaceae</taxon>
        <taxon>Sordaria</taxon>
    </lineage>
</organism>
<name>A0A8S8ZI22_SORMA</name>
<dbReference type="PANTHER" id="PTHR10366:SF447">
    <property type="entry name" value="HYDROXYSTEROID DEHYDROGENASE_ISOMERASE FAMILY PROTEIN, PUTATIVE (AFU_ORTHOLOGUE AFUA_1G06450)-RELATED"/>
    <property type="match status" value="1"/>
</dbReference>
<dbReference type="SUPFAM" id="SSF51735">
    <property type="entry name" value="NAD(P)-binding Rossmann-fold domains"/>
    <property type="match status" value="1"/>
</dbReference>